<reference evidence="5 6" key="1">
    <citation type="journal article" date="2011" name="J. Bacteriol.">
        <title>Genome sequence of the algicidal bacterium Kordia algicida OT-1.</title>
        <authorList>
            <person name="Lee H.S."/>
            <person name="Kang S.G."/>
            <person name="Kwon K.K."/>
            <person name="Lee J.H."/>
            <person name="Kim S.J."/>
        </authorList>
    </citation>
    <scope>NUCLEOTIDE SEQUENCE [LARGE SCALE GENOMIC DNA]</scope>
    <source>
        <strain evidence="5 6">OT-1</strain>
    </source>
</reference>
<accession>A9E6D6</accession>
<sequence length="436" mass="49596">MKHKSSFKHSGIVRELDKLLSKNSEMKKALLVSLKAANIAAKKELNSDLYNALNDEFNGNAWPTTIEHYYDYLDMYVRLVPDESSDPNYPNAWKSTDSSNGYNQKVYDLLCQFYWLVDQKVEGSELSMQSFPKFAKWLQKFAKAWGAFLDTKESFTKESYYSFRHNPMYNYPLYSDNSESWTTFNEFFYREFNNADAKTGISPLRPIAAPDDNTTIVAPADCTYKADYKIDSKGNVLDANGEKTTERLKHTHAIGTVKELLDGSKFAKDFYGGTFVHYFLGPYDYHRFHTPIKGKVLEIKDIRGKVYLNVEMTEDGQWDAPDGSEDGYEFEQARGLVIVDGGKEVGKVAILPIGMAQVSGVMMYTKANPPKGVPAEKLIKVGQKVVKGQEFGKFRFGGSDIIMLFEKPQKDLYMFKKDPGHVPIHFQVGQTAIYTK</sequence>
<dbReference type="AlphaFoldDB" id="A9E6D6"/>
<evidence type="ECO:0000256" key="2">
    <source>
        <dbReference type="ARBA" id="ARBA00023145"/>
    </source>
</evidence>
<evidence type="ECO:0000256" key="4">
    <source>
        <dbReference type="ARBA" id="ARBA00023317"/>
    </source>
</evidence>
<organism evidence="5 6">
    <name type="scientific">Kordia algicida OT-1</name>
    <dbReference type="NCBI Taxonomy" id="391587"/>
    <lineage>
        <taxon>Bacteria</taxon>
        <taxon>Pseudomonadati</taxon>
        <taxon>Bacteroidota</taxon>
        <taxon>Flavobacteriia</taxon>
        <taxon>Flavobacteriales</taxon>
        <taxon>Flavobacteriaceae</taxon>
        <taxon>Kordia</taxon>
    </lineage>
</organism>
<dbReference type="InterPro" id="IPR003817">
    <property type="entry name" value="PS_Dcarbxylase"/>
</dbReference>
<comment type="caution">
    <text evidence="5">The sequence shown here is derived from an EMBL/GenBank/DDBJ whole genome shotgun (WGS) entry which is preliminary data.</text>
</comment>
<keyword evidence="2" id="KW-0865">Zymogen</keyword>
<dbReference type="Proteomes" id="UP000002945">
    <property type="component" value="Unassembled WGS sequence"/>
</dbReference>
<keyword evidence="1" id="KW-0210">Decarboxylase</keyword>
<keyword evidence="3" id="KW-0456">Lyase</keyword>
<evidence type="ECO:0000256" key="3">
    <source>
        <dbReference type="ARBA" id="ARBA00023239"/>
    </source>
</evidence>
<dbReference type="GO" id="GO:0008654">
    <property type="term" value="P:phospholipid biosynthetic process"/>
    <property type="evidence" value="ECO:0007669"/>
    <property type="project" value="InterPro"/>
</dbReference>
<dbReference type="Pfam" id="PF02666">
    <property type="entry name" value="PS_Dcarbxylase"/>
    <property type="match status" value="1"/>
</dbReference>
<dbReference type="RefSeq" id="WP_007092922.1">
    <property type="nucleotide sequence ID" value="NZ_CP142125.1"/>
</dbReference>
<gene>
    <name evidence="5" type="ORF">KAOT1_01734</name>
</gene>
<evidence type="ECO:0000313" key="6">
    <source>
        <dbReference type="Proteomes" id="UP000002945"/>
    </source>
</evidence>
<evidence type="ECO:0000256" key="1">
    <source>
        <dbReference type="ARBA" id="ARBA00022793"/>
    </source>
</evidence>
<dbReference type="HOGENOM" id="CLU_043148_1_1_10"/>
<dbReference type="eggNOG" id="COG0688">
    <property type="taxonomic scope" value="Bacteria"/>
</dbReference>
<dbReference type="GO" id="GO:0004609">
    <property type="term" value="F:phosphatidylserine decarboxylase activity"/>
    <property type="evidence" value="ECO:0007669"/>
    <property type="project" value="InterPro"/>
</dbReference>
<proteinExistence type="predicted"/>
<dbReference type="OrthoDB" id="9802030at2"/>
<name>A9E6D6_9FLAO</name>
<dbReference type="PANTHER" id="PTHR10067">
    <property type="entry name" value="PHOSPHATIDYLSERINE DECARBOXYLASE"/>
    <property type="match status" value="1"/>
</dbReference>
<dbReference type="PANTHER" id="PTHR10067:SF13">
    <property type="entry name" value="PHOSPHATIDYLSERINE DECARBOXYLASE"/>
    <property type="match status" value="1"/>
</dbReference>
<dbReference type="EMBL" id="ABIB01000011">
    <property type="protein sequence ID" value="EDP95016.1"/>
    <property type="molecule type" value="Genomic_DNA"/>
</dbReference>
<dbReference type="STRING" id="391587.KAOT1_01734"/>
<keyword evidence="4" id="KW-0670">Pyruvate</keyword>
<protein>
    <submittedName>
        <fullName evidence="5">Putative phosphatidylserine decarboxylase</fullName>
    </submittedName>
</protein>
<keyword evidence="6" id="KW-1185">Reference proteome</keyword>
<evidence type="ECO:0000313" key="5">
    <source>
        <dbReference type="EMBL" id="EDP95016.1"/>
    </source>
</evidence>